<keyword evidence="4" id="KW-0548">Nucleotidyltransferase</keyword>
<organism evidence="4 5">
    <name type="scientific">Tanacetum coccineum</name>
    <dbReference type="NCBI Taxonomy" id="301880"/>
    <lineage>
        <taxon>Eukaryota</taxon>
        <taxon>Viridiplantae</taxon>
        <taxon>Streptophyta</taxon>
        <taxon>Embryophyta</taxon>
        <taxon>Tracheophyta</taxon>
        <taxon>Spermatophyta</taxon>
        <taxon>Magnoliopsida</taxon>
        <taxon>eudicotyledons</taxon>
        <taxon>Gunneridae</taxon>
        <taxon>Pentapetalae</taxon>
        <taxon>asterids</taxon>
        <taxon>campanulids</taxon>
        <taxon>Asterales</taxon>
        <taxon>Asteraceae</taxon>
        <taxon>Asteroideae</taxon>
        <taxon>Anthemideae</taxon>
        <taxon>Anthemidinae</taxon>
        <taxon>Tanacetum</taxon>
    </lineage>
</organism>
<keyword evidence="1" id="KW-0863">Zinc-finger</keyword>
<dbReference type="CDD" id="cd00303">
    <property type="entry name" value="retropepsin_like"/>
    <property type="match status" value="1"/>
</dbReference>
<name>A0ABQ4YYZ4_9ASTR</name>
<dbReference type="EMBL" id="BQNB010010806">
    <property type="protein sequence ID" value="GJS82201.1"/>
    <property type="molecule type" value="Genomic_DNA"/>
</dbReference>
<dbReference type="PANTHER" id="PTHR15503">
    <property type="entry name" value="LDOC1 RELATED"/>
    <property type="match status" value="1"/>
</dbReference>
<keyword evidence="1" id="KW-0862">Zinc</keyword>
<evidence type="ECO:0000313" key="5">
    <source>
        <dbReference type="Proteomes" id="UP001151760"/>
    </source>
</evidence>
<accession>A0ABQ4YYZ4</accession>
<evidence type="ECO:0000313" key="4">
    <source>
        <dbReference type="EMBL" id="GJS82201.1"/>
    </source>
</evidence>
<feature type="compositionally biased region" description="Basic and acidic residues" evidence="2">
    <location>
        <begin position="222"/>
        <end position="236"/>
    </location>
</feature>
<keyword evidence="4" id="KW-0695">RNA-directed DNA polymerase</keyword>
<proteinExistence type="predicted"/>
<dbReference type="InterPro" id="IPR021109">
    <property type="entry name" value="Peptidase_aspartic_dom_sf"/>
</dbReference>
<comment type="caution">
    <text evidence="4">The sequence shown here is derived from an EMBL/GenBank/DDBJ whole genome shotgun (WGS) entry which is preliminary data.</text>
</comment>
<dbReference type="GO" id="GO:0003964">
    <property type="term" value="F:RNA-directed DNA polymerase activity"/>
    <property type="evidence" value="ECO:0007669"/>
    <property type="project" value="UniProtKB-KW"/>
</dbReference>
<evidence type="ECO:0000256" key="1">
    <source>
        <dbReference type="PROSITE-ProRule" id="PRU00047"/>
    </source>
</evidence>
<keyword evidence="5" id="KW-1185">Reference proteome</keyword>
<protein>
    <submittedName>
        <fullName evidence="4">Reverse transcriptase domain-containing protein</fullName>
    </submittedName>
</protein>
<keyword evidence="4" id="KW-0808">Transferase</keyword>
<evidence type="ECO:0000259" key="3">
    <source>
        <dbReference type="PROSITE" id="PS50158"/>
    </source>
</evidence>
<feature type="domain" description="CCHC-type" evidence="3">
    <location>
        <begin position="288"/>
        <end position="303"/>
    </location>
</feature>
<gene>
    <name evidence="4" type="ORF">Tco_0748742</name>
</gene>
<reference evidence="4" key="2">
    <citation type="submission" date="2022-01" db="EMBL/GenBank/DDBJ databases">
        <authorList>
            <person name="Yamashiro T."/>
            <person name="Shiraishi A."/>
            <person name="Satake H."/>
            <person name="Nakayama K."/>
        </authorList>
    </citation>
    <scope>NUCLEOTIDE SEQUENCE</scope>
</reference>
<evidence type="ECO:0000256" key="2">
    <source>
        <dbReference type="SAM" id="MobiDB-lite"/>
    </source>
</evidence>
<dbReference type="PROSITE" id="PS50158">
    <property type="entry name" value="ZF_CCHC"/>
    <property type="match status" value="1"/>
</dbReference>
<dbReference type="Gene3D" id="2.40.70.10">
    <property type="entry name" value="Acid Proteases"/>
    <property type="match status" value="1"/>
</dbReference>
<dbReference type="Proteomes" id="UP001151760">
    <property type="component" value="Unassembled WGS sequence"/>
</dbReference>
<dbReference type="PANTHER" id="PTHR15503:SF45">
    <property type="entry name" value="RNA-DIRECTED DNA POLYMERASE HOMOLOG"/>
    <property type="match status" value="1"/>
</dbReference>
<sequence>MLPQLHPTIPTIPHVAPTIQYTSPFIDTDSSDSDILERPPSQDPYEVTVARWRRRVAACSSPPSSPIRQILPAPPSLPCRPAILMLIARKSVGSLPAYRLASRYLSDSSLSDCSSRHSSSGYAISDSPDDLSTATFAGPSRKKCRSPTSSVPIASPRFQELTLLCTKMVLEEEDKVEKYIGGLSDNIQGNVIAVEPTRLQDAIRVANNLMDQKLKGYAIKNAENKRRFDSNPRDNRGQQQPFKRQNVNGQNVARAYTVGNNVERKGRRRCFAHTHKCRMHHEEPCMAKCGNCKRVGHMTRDCRTAVAATPQRAPEIKLETMKLRQELMQLEEEEPALIHQHRHGTLLDVIPSTLDTSYAEELADGRISKTNMILRGCTLGLLGHPLDIDLIPVELGSFDVIVGMDWLAKYHAVIVCDEKLVRIPYGDKVLIIEGDGCNGGITAKKSDDKSEEKRLKDVPIIRDFPEVFLEDLPRLSPTRKVKFKIYLDPGAAPVA</sequence>
<dbReference type="InterPro" id="IPR001878">
    <property type="entry name" value="Znf_CCHC"/>
</dbReference>
<keyword evidence="1" id="KW-0479">Metal-binding</keyword>
<feature type="region of interest" description="Disordered" evidence="2">
    <location>
        <begin position="220"/>
        <end position="245"/>
    </location>
</feature>
<dbReference type="InterPro" id="IPR032567">
    <property type="entry name" value="RTL1-rel"/>
</dbReference>
<reference evidence="4" key="1">
    <citation type="journal article" date="2022" name="Int. J. Mol. Sci.">
        <title>Draft Genome of Tanacetum Coccineum: Genomic Comparison of Closely Related Tanacetum-Family Plants.</title>
        <authorList>
            <person name="Yamashiro T."/>
            <person name="Shiraishi A."/>
            <person name="Nakayama K."/>
            <person name="Satake H."/>
        </authorList>
    </citation>
    <scope>NUCLEOTIDE SEQUENCE</scope>
</reference>
<dbReference type="Pfam" id="PF08284">
    <property type="entry name" value="RVP_2"/>
    <property type="match status" value="1"/>
</dbReference>